<dbReference type="EMBL" id="PFBD01000023">
    <property type="protein sequence ID" value="PIR86885.1"/>
    <property type="molecule type" value="Genomic_DNA"/>
</dbReference>
<sequence>MAKEVYMDWMRLDTGLSDRAVFLEASRILDAHNGACEIRVWHALMRRRFECIVSTVCSQEAKDRLVRASPKHEVLFYPIIRGVVRRQNSSTTSPKPPSIGLRIDLGLGF</sequence>
<name>A0A2H0UM84_9BACT</name>
<reference evidence="2" key="1">
    <citation type="submission" date="2017-09" db="EMBL/GenBank/DDBJ databases">
        <title>Depth-based differentiation of microbial function through sediment-hosted aquifers and enrichment of novel symbionts in the deep terrestrial subsurface.</title>
        <authorList>
            <person name="Probst A.J."/>
            <person name="Ladd B."/>
            <person name="Jarett J.K."/>
            <person name="Geller-Mcgrath D.E."/>
            <person name="Sieber C.M.K."/>
            <person name="Emerson J.B."/>
            <person name="Anantharaman K."/>
            <person name="Thomas B.C."/>
            <person name="Malmstrom R."/>
            <person name="Stieglmeier M."/>
            <person name="Klingl A."/>
            <person name="Woyke T."/>
            <person name="Ryan C.M."/>
            <person name="Banfield J.F."/>
        </authorList>
    </citation>
    <scope>NUCLEOTIDE SEQUENCE [LARGE SCALE GENOMIC DNA]</scope>
</reference>
<protein>
    <submittedName>
        <fullName evidence="1">Uncharacterized protein</fullName>
    </submittedName>
</protein>
<evidence type="ECO:0000313" key="1">
    <source>
        <dbReference type="EMBL" id="PIR86885.1"/>
    </source>
</evidence>
<gene>
    <name evidence="1" type="ORF">COU11_03460</name>
</gene>
<evidence type="ECO:0000313" key="2">
    <source>
        <dbReference type="Proteomes" id="UP000229526"/>
    </source>
</evidence>
<comment type="caution">
    <text evidence="1">The sequence shown here is derived from an EMBL/GenBank/DDBJ whole genome shotgun (WGS) entry which is preliminary data.</text>
</comment>
<proteinExistence type="predicted"/>
<accession>A0A2H0UM84</accession>
<dbReference type="AlphaFoldDB" id="A0A2H0UM84"/>
<organism evidence="1 2">
    <name type="scientific">Candidatus Harrisonbacteria bacterium CG10_big_fil_rev_8_21_14_0_10_49_15</name>
    <dbReference type="NCBI Taxonomy" id="1974587"/>
    <lineage>
        <taxon>Bacteria</taxon>
        <taxon>Candidatus Harrisoniibacteriota</taxon>
    </lineage>
</organism>
<dbReference type="Proteomes" id="UP000229526">
    <property type="component" value="Unassembled WGS sequence"/>
</dbReference>